<keyword evidence="1" id="KW-0472">Membrane</keyword>
<organism evidence="4 5">
    <name type="scientific">Leptospira fluminis</name>
    <dbReference type="NCBI Taxonomy" id="2484979"/>
    <lineage>
        <taxon>Bacteria</taxon>
        <taxon>Pseudomonadati</taxon>
        <taxon>Spirochaetota</taxon>
        <taxon>Spirochaetia</taxon>
        <taxon>Leptospirales</taxon>
        <taxon>Leptospiraceae</taxon>
        <taxon>Leptospira</taxon>
    </lineage>
</organism>
<feature type="transmembrane region" description="Helical" evidence="1">
    <location>
        <begin position="485"/>
        <end position="503"/>
    </location>
</feature>
<proteinExistence type="predicted"/>
<dbReference type="EMBL" id="RQEV01000001">
    <property type="protein sequence ID" value="TGK22345.1"/>
    <property type="molecule type" value="Genomic_DNA"/>
</dbReference>
<dbReference type="Proteomes" id="UP000297855">
    <property type="component" value="Unassembled WGS sequence"/>
</dbReference>
<keyword evidence="1" id="KW-0812">Transmembrane</keyword>
<feature type="domain" description="PEGA" evidence="3">
    <location>
        <begin position="234"/>
        <end position="296"/>
    </location>
</feature>
<keyword evidence="2" id="KW-0732">Signal</keyword>
<evidence type="ECO:0000313" key="5">
    <source>
        <dbReference type="Proteomes" id="UP000297855"/>
    </source>
</evidence>
<feature type="chain" id="PRO_5020342296" evidence="2">
    <location>
        <begin position="30"/>
        <end position="542"/>
    </location>
</feature>
<comment type="caution">
    <text evidence="4">The sequence shown here is derived from an EMBL/GenBank/DDBJ whole genome shotgun (WGS) entry which is preliminary data.</text>
</comment>
<accession>A0A4R9GUQ4</accession>
<keyword evidence="5" id="KW-1185">Reference proteome</keyword>
<sequence>MILRFPKKFCAVLALCGFLALPQGGTLWAVDDYYDFPGISSREKIEFERERKLCFFPLRNITGDSNLDFYSAGYASVLYSGLKSVVQIYDENALPTVIQHSFGKQDASPVSSLKEDEWDGEKLNRLKEGKIPLSVKKDPRYLSLRSEPFESESAPDESAAIPLAKKNNCFYTVTGEFERSSQEELKIRIFLRSFKDGSKKAFSHKTSIRRSYQEMNPLVVELKNFVLGKSTLRLSVRSESTLGSLVFLDGNYIGKTPLVRDDILPGLHEVRVTRDGFDDWKGDVDMRTSSKEIQVQLFREKKEGLLSVTSDPPGATVYFGSQNLGVTPLTKVPVKVGWNRLRVAKEEYVDSLKGVEIKKGENSEISVSLKKGDSVSYYKNKKYVFMDHTYDDFAIYSLYGTLLFYAGYYYFNLKADSVLEGARPMTNAMTLTGLASLAQSSPNLNTFTAAYLYQYNIFSQAEAKANYYRDLGGVFSQQRGFHGGFMLYGIAAMLALSVTFYWLGLDSETLDVGVAPVKTPYFVKGLENRPETETYARFNYRF</sequence>
<dbReference type="PANTHER" id="PTHR36194:SF1">
    <property type="entry name" value="S-LAYER-LIKE PROTEIN"/>
    <property type="match status" value="1"/>
</dbReference>
<keyword evidence="1" id="KW-1133">Transmembrane helix</keyword>
<dbReference type="PANTHER" id="PTHR36194">
    <property type="entry name" value="S-LAYER-LIKE PROTEIN"/>
    <property type="match status" value="1"/>
</dbReference>
<evidence type="ECO:0000256" key="2">
    <source>
        <dbReference type="SAM" id="SignalP"/>
    </source>
</evidence>
<evidence type="ECO:0000259" key="3">
    <source>
        <dbReference type="Pfam" id="PF08308"/>
    </source>
</evidence>
<dbReference type="OrthoDB" id="340167at2"/>
<feature type="signal peptide" evidence="2">
    <location>
        <begin position="1"/>
        <end position="29"/>
    </location>
</feature>
<protein>
    <submittedName>
        <fullName evidence="4">PEGA domain-containing protein</fullName>
    </submittedName>
</protein>
<dbReference type="Pfam" id="PF08308">
    <property type="entry name" value="PEGA"/>
    <property type="match status" value="2"/>
</dbReference>
<evidence type="ECO:0000256" key="1">
    <source>
        <dbReference type="SAM" id="Phobius"/>
    </source>
</evidence>
<dbReference type="InterPro" id="IPR013229">
    <property type="entry name" value="PEGA"/>
</dbReference>
<gene>
    <name evidence="4" type="ORF">EHO61_00765</name>
</gene>
<evidence type="ECO:0000313" key="4">
    <source>
        <dbReference type="EMBL" id="TGK22345.1"/>
    </source>
</evidence>
<name>A0A4R9GUQ4_9LEPT</name>
<reference evidence="4" key="1">
    <citation type="journal article" date="2019" name="PLoS Negl. Trop. Dis.">
        <title>Revisiting the worldwide diversity of Leptospira species in the environment.</title>
        <authorList>
            <person name="Vincent A.T."/>
            <person name="Schiettekatte O."/>
            <person name="Bourhy P."/>
            <person name="Veyrier F.J."/>
            <person name="Picardeau M."/>
        </authorList>
    </citation>
    <scope>NUCLEOTIDE SEQUENCE [LARGE SCALE GENOMIC DNA]</scope>
    <source>
        <strain evidence="4">SCS5</strain>
    </source>
</reference>
<feature type="transmembrane region" description="Helical" evidence="1">
    <location>
        <begin position="393"/>
        <end position="411"/>
    </location>
</feature>
<feature type="domain" description="PEGA" evidence="3">
    <location>
        <begin position="304"/>
        <end position="372"/>
    </location>
</feature>
<dbReference type="AlphaFoldDB" id="A0A4R9GUQ4"/>
<dbReference type="RefSeq" id="WP_135811733.1">
    <property type="nucleotide sequence ID" value="NZ_RQEV01000001.1"/>
</dbReference>